<reference evidence="5 6" key="1">
    <citation type="submission" date="2017-01" db="EMBL/GenBank/DDBJ databases">
        <authorList>
            <consortium name="Urmite Genomes"/>
        </authorList>
    </citation>
    <scope>NUCLEOTIDE SEQUENCE [LARGE SCALE GENOMIC DNA]</scope>
    <source>
        <strain evidence="5 6">AB57</strain>
    </source>
</reference>
<dbReference type="AlphaFoldDB" id="A0A2U3NTF6"/>
<dbReference type="InterPro" id="IPR003018">
    <property type="entry name" value="GAF"/>
</dbReference>
<keyword evidence="6" id="KW-1185">Reference proteome</keyword>
<proteinExistence type="predicted"/>
<dbReference type="InterPro" id="IPR016032">
    <property type="entry name" value="Sig_transdc_resp-reg_C-effctor"/>
</dbReference>
<organism evidence="5 6">
    <name type="scientific">Mycobacterium rhizamassiliense</name>
    <dbReference type="NCBI Taxonomy" id="1841860"/>
    <lineage>
        <taxon>Bacteria</taxon>
        <taxon>Bacillati</taxon>
        <taxon>Actinomycetota</taxon>
        <taxon>Actinomycetes</taxon>
        <taxon>Mycobacteriales</taxon>
        <taxon>Mycobacteriaceae</taxon>
        <taxon>Mycobacterium</taxon>
    </lineage>
</organism>
<feature type="domain" description="HTH luxR-type" evidence="4">
    <location>
        <begin position="322"/>
        <end position="387"/>
    </location>
</feature>
<dbReference type="GO" id="GO:0006355">
    <property type="term" value="P:regulation of DNA-templated transcription"/>
    <property type="evidence" value="ECO:0007669"/>
    <property type="project" value="InterPro"/>
</dbReference>
<dbReference type="RefSeq" id="WP_077079402.1">
    <property type="nucleotide sequence ID" value="NZ_LT721901.1"/>
</dbReference>
<dbReference type="InterPro" id="IPR029016">
    <property type="entry name" value="GAF-like_dom_sf"/>
</dbReference>
<dbReference type="PRINTS" id="PR00038">
    <property type="entry name" value="HTHLUXR"/>
</dbReference>
<dbReference type="EMBL" id="FUFA01000004">
    <property type="protein sequence ID" value="SPM34807.1"/>
    <property type="molecule type" value="Genomic_DNA"/>
</dbReference>
<name>A0A2U3NTF6_9MYCO</name>
<dbReference type="PROSITE" id="PS50043">
    <property type="entry name" value="HTH_LUXR_2"/>
    <property type="match status" value="1"/>
</dbReference>
<evidence type="ECO:0000256" key="3">
    <source>
        <dbReference type="ARBA" id="ARBA00023163"/>
    </source>
</evidence>
<evidence type="ECO:0000313" key="5">
    <source>
        <dbReference type="EMBL" id="SPM34807.1"/>
    </source>
</evidence>
<dbReference type="Pfam" id="PF00196">
    <property type="entry name" value="GerE"/>
    <property type="match status" value="1"/>
</dbReference>
<accession>A0A2U3NTF6</accession>
<dbReference type="PANTHER" id="PTHR44688">
    <property type="entry name" value="DNA-BINDING TRANSCRIPTIONAL ACTIVATOR DEVR_DOSR"/>
    <property type="match status" value="1"/>
</dbReference>
<dbReference type="InterPro" id="IPR000792">
    <property type="entry name" value="Tscrpt_reg_LuxR_C"/>
</dbReference>
<dbReference type="PANTHER" id="PTHR44688:SF16">
    <property type="entry name" value="DNA-BINDING TRANSCRIPTIONAL ACTIVATOR DEVR_DOSR"/>
    <property type="match status" value="1"/>
</dbReference>
<dbReference type="STRING" id="1841860.GCA_900157375_02631"/>
<dbReference type="Gene3D" id="3.30.450.40">
    <property type="match status" value="1"/>
</dbReference>
<evidence type="ECO:0000256" key="2">
    <source>
        <dbReference type="ARBA" id="ARBA00023125"/>
    </source>
</evidence>
<keyword evidence="1" id="KW-0805">Transcription regulation</keyword>
<evidence type="ECO:0000256" key="1">
    <source>
        <dbReference type="ARBA" id="ARBA00023015"/>
    </source>
</evidence>
<keyword evidence="3" id="KW-0804">Transcription</keyword>
<gene>
    <name evidence="5" type="ORF">MRAB57_2628</name>
</gene>
<evidence type="ECO:0000259" key="4">
    <source>
        <dbReference type="PROSITE" id="PS50043"/>
    </source>
</evidence>
<sequence length="391" mass="42571">MSQLAQPVADASDCIQQAWEVVRMTEEIVGVNLCRAQSSPDTQATDAALSEARRALAHRLELTNVSPGLQGQASLAALALRAEQTQIAIKDILLTHQRQRVASAQDAINELRGTTSAVALVERIPTLVYRMGFSRVLFSRIQNGKWVTRSAFAGADLKMASMMVEAGLAHPRKLVNPLLESEMVQRGSPILVTNPQTDPRVHAELVTLTQTAAYVAAPVFSWGKPIGLLHADRHIDATRVTEFDRDVLGTFAAGLGLAFERNLMIDRLRAMRQAAEQHMRLAGSLADDFTVDVIESAGPARPRVGDLIDRDAAARSRSEGDATHRLHDLTSREAEVLRAIAAGKTNAQVAASLFVTEGTVKSHVKQILRKMDASNRTEAVAKYHRARQASM</sequence>
<dbReference type="GO" id="GO:0003677">
    <property type="term" value="F:DNA binding"/>
    <property type="evidence" value="ECO:0007669"/>
    <property type="project" value="UniProtKB-KW"/>
</dbReference>
<dbReference type="Proteomes" id="UP000240988">
    <property type="component" value="Unassembled WGS sequence"/>
</dbReference>
<dbReference type="SMART" id="SM00421">
    <property type="entry name" value="HTH_LUXR"/>
    <property type="match status" value="1"/>
</dbReference>
<dbReference type="SUPFAM" id="SSF46894">
    <property type="entry name" value="C-terminal effector domain of the bipartite response regulators"/>
    <property type="match status" value="1"/>
</dbReference>
<keyword evidence="2" id="KW-0238">DNA-binding</keyword>
<dbReference type="SUPFAM" id="SSF55781">
    <property type="entry name" value="GAF domain-like"/>
    <property type="match status" value="1"/>
</dbReference>
<dbReference type="InterPro" id="IPR036388">
    <property type="entry name" value="WH-like_DNA-bd_sf"/>
</dbReference>
<protein>
    <recommendedName>
        <fullName evidence="4">HTH luxR-type domain-containing protein</fullName>
    </recommendedName>
</protein>
<dbReference type="Pfam" id="PF01590">
    <property type="entry name" value="GAF"/>
    <property type="match status" value="1"/>
</dbReference>
<dbReference type="Gene3D" id="1.10.10.10">
    <property type="entry name" value="Winged helix-like DNA-binding domain superfamily/Winged helix DNA-binding domain"/>
    <property type="match status" value="1"/>
</dbReference>
<evidence type="ECO:0000313" key="6">
    <source>
        <dbReference type="Proteomes" id="UP000240988"/>
    </source>
</evidence>
<dbReference type="OrthoDB" id="161302at2"/>
<dbReference type="CDD" id="cd06170">
    <property type="entry name" value="LuxR_C_like"/>
    <property type="match status" value="1"/>
</dbReference>